<evidence type="ECO:0000313" key="2">
    <source>
        <dbReference type="Proteomes" id="UP001189429"/>
    </source>
</evidence>
<gene>
    <name evidence="1" type="ORF">PCOR1329_LOCUS85565</name>
</gene>
<evidence type="ECO:0008006" key="3">
    <source>
        <dbReference type="Google" id="ProtNLM"/>
    </source>
</evidence>
<reference evidence="1" key="1">
    <citation type="submission" date="2023-10" db="EMBL/GenBank/DDBJ databases">
        <authorList>
            <person name="Chen Y."/>
            <person name="Shah S."/>
            <person name="Dougan E. K."/>
            <person name="Thang M."/>
            <person name="Chan C."/>
        </authorList>
    </citation>
    <scope>NUCLEOTIDE SEQUENCE [LARGE SCALE GENOMIC DNA]</scope>
</reference>
<sequence length="166" mass="17230">MQDPGLGTASGHTGSLPAPSLGAWSPWRLRAAGAGSLQAALLGAGFARDNRAAAYAAEALERWSALATCLAGGRLDRGTAAASELLLHPEVTSTGRRVEAYVTHLTDDDYLLGGAPACWPPASRPLAPRGPCWRWSPTGSARRAASFFTKQDGPSSTLTWSASRTG</sequence>
<proteinExistence type="predicted"/>
<name>A0ABN9YG07_9DINO</name>
<organism evidence="1 2">
    <name type="scientific">Prorocentrum cordatum</name>
    <dbReference type="NCBI Taxonomy" id="2364126"/>
    <lineage>
        <taxon>Eukaryota</taxon>
        <taxon>Sar</taxon>
        <taxon>Alveolata</taxon>
        <taxon>Dinophyceae</taxon>
        <taxon>Prorocentrales</taxon>
        <taxon>Prorocentraceae</taxon>
        <taxon>Prorocentrum</taxon>
    </lineage>
</organism>
<dbReference type="Proteomes" id="UP001189429">
    <property type="component" value="Unassembled WGS sequence"/>
</dbReference>
<evidence type="ECO:0000313" key="1">
    <source>
        <dbReference type="EMBL" id="CAK0911805.1"/>
    </source>
</evidence>
<feature type="non-terminal residue" evidence="1">
    <location>
        <position position="166"/>
    </location>
</feature>
<protein>
    <recommendedName>
        <fullName evidence="3">Phospholipase B-like</fullName>
    </recommendedName>
</protein>
<accession>A0ABN9YG07</accession>
<keyword evidence="2" id="KW-1185">Reference proteome</keyword>
<comment type="caution">
    <text evidence="1">The sequence shown here is derived from an EMBL/GenBank/DDBJ whole genome shotgun (WGS) entry which is preliminary data.</text>
</comment>
<dbReference type="EMBL" id="CAUYUJ010022647">
    <property type="protein sequence ID" value="CAK0911805.1"/>
    <property type="molecule type" value="Genomic_DNA"/>
</dbReference>